<proteinExistence type="predicted"/>
<dbReference type="STRING" id="1742358.GCA_001439605_02577"/>
<sequence>MEIIVTEEAEKKIKAKIDGQNGYLKLKYDTEGCGCVVSGVSALWLVNELADDDHEVHTNIGSIYIEKSKEVFFEETMTIAFSEKANCFQLKSPNQYLNPRMSLYDRTDG</sequence>
<dbReference type="OrthoDB" id="2361087at2"/>
<dbReference type="AlphaFoldDB" id="A0A4R1B4J5"/>
<dbReference type="SUPFAM" id="SSF89360">
    <property type="entry name" value="HesB-like domain"/>
    <property type="match status" value="1"/>
</dbReference>
<dbReference type="RefSeq" id="WP_057765786.1">
    <property type="nucleotide sequence ID" value="NZ_CP183326.1"/>
</dbReference>
<gene>
    <name evidence="2" type="ORF">E0Y62_05455</name>
</gene>
<dbReference type="InterPro" id="IPR035903">
    <property type="entry name" value="HesB-like_dom_sf"/>
</dbReference>
<accession>A0A4R1B4J5</accession>
<dbReference type="EMBL" id="SJTH01000004">
    <property type="protein sequence ID" value="TCJ05590.1"/>
    <property type="molecule type" value="Genomic_DNA"/>
</dbReference>
<dbReference type="Gene3D" id="2.60.300.12">
    <property type="entry name" value="HesB-like domain"/>
    <property type="match status" value="1"/>
</dbReference>
<evidence type="ECO:0000313" key="3">
    <source>
        <dbReference type="Proteomes" id="UP000293846"/>
    </source>
</evidence>
<reference evidence="2 3" key="1">
    <citation type="submission" date="2019-03" db="EMBL/GenBank/DDBJ databases">
        <authorList>
            <person name="Jensen L."/>
            <person name="Storgaard J."/>
            <person name="Sulaj E."/>
            <person name="Schramm A."/>
            <person name="Marshall I.P.G."/>
        </authorList>
    </citation>
    <scope>NUCLEOTIDE SEQUENCE [LARGE SCALE GENOMIC DNA]</scope>
    <source>
        <strain evidence="2 3">2017H2G3</strain>
    </source>
</reference>
<comment type="caution">
    <text evidence="2">The sequence shown here is derived from an EMBL/GenBank/DDBJ whole genome shotgun (WGS) entry which is preliminary data.</text>
</comment>
<evidence type="ECO:0000259" key="1">
    <source>
        <dbReference type="Pfam" id="PF01521"/>
    </source>
</evidence>
<keyword evidence="3" id="KW-1185">Reference proteome</keyword>
<protein>
    <submittedName>
        <fullName evidence="2">Iron-sulfur cluster biosynthesis family protein</fullName>
    </submittedName>
</protein>
<name>A0A4R1B4J5_9BACI</name>
<evidence type="ECO:0000313" key="2">
    <source>
        <dbReference type="EMBL" id="TCJ05590.1"/>
    </source>
</evidence>
<dbReference type="InterPro" id="IPR000361">
    <property type="entry name" value="ATAP_core_dom"/>
</dbReference>
<feature type="domain" description="Core" evidence="1">
    <location>
        <begin position="1"/>
        <end position="104"/>
    </location>
</feature>
<dbReference type="Pfam" id="PF01521">
    <property type="entry name" value="Fe-S_biosyn"/>
    <property type="match status" value="1"/>
</dbReference>
<dbReference type="Proteomes" id="UP000293846">
    <property type="component" value="Unassembled WGS sequence"/>
</dbReference>
<organism evidence="2 3">
    <name type="scientific">Cytobacillus praedii</name>
    <dbReference type="NCBI Taxonomy" id="1742358"/>
    <lineage>
        <taxon>Bacteria</taxon>
        <taxon>Bacillati</taxon>
        <taxon>Bacillota</taxon>
        <taxon>Bacilli</taxon>
        <taxon>Bacillales</taxon>
        <taxon>Bacillaceae</taxon>
        <taxon>Cytobacillus</taxon>
    </lineage>
</organism>